<dbReference type="GeneID" id="81364217"/>
<evidence type="ECO:0000313" key="4">
    <source>
        <dbReference type="Proteomes" id="UP001147747"/>
    </source>
</evidence>
<dbReference type="InterPro" id="IPR055647">
    <property type="entry name" value="DUF7223"/>
</dbReference>
<reference evidence="3" key="2">
    <citation type="journal article" date="2023" name="IMA Fungus">
        <title>Comparative genomic study of the Penicillium genus elucidates a diverse pangenome and 15 lateral gene transfer events.</title>
        <authorList>
            <person name="Petersen C."/>
            <person name="Sorensen T."/>
            <person name="Nielsen M.R."/>
            <person name="Sondergaard T.E."/>
            <person name="Sorensen J.L."/>
            <person name="Fitzpatrick D.A."/>
            <person name="Frisvad J.C."/>
            <person name="Nielsen K.L."/>
        </authorList>
    </citation>
    <scope>NUCLEOTIDE SEQUENCE</scope>
    <source>
        <strain evidence="3">IBT 29677</strain>
    </source>
</reference>
<sequence>MLDLLSSETFLWGGSTGNSRYALGNFTSFYPGKHENIISLEKFYPLLKSTQCSPHSLTMNFEDDKAYRYGAKAWKWVNDEDDRTFVLVAGQGHCEWNEDRLPFVITNVEFDDTANTIKAIGHASDWKKVSHSYELFVGGRPASNKRDYDDTYSFDVNHDLPLSHIQVGEFEFGFHISTWLGIPKDVELVLSPHGVEAVFEPRVGIVAKLPGKVSKTYPLGTIPIDGISIAGGILDLGPELEFGWGYSIGPLKGSAGITTGGTLSLSDSASMTIDLLNPDVSQSGWEPHFTPKEFTVDAALSGSVELDLFAKIQLALEALDHGFDVGVKLQPFGGATVSLAANSADACPDQKGKHEAVKLLPSVGAALIGEAAIKDNTESPFLSATLACSFVLGAQLLQVFSSLLDLCAPVIIPITTTDYSSSLILGSPSFKFFNPSLIIYSSPFVVNSYGPIFLDLCLSFINSSFFVIYPFYPIINPHAATIICHGSSPSPLPLRLRQLLSLCQAAAPAPARLSQLCVDDTL</sequence>
<dbReference type="InterPro" id="IPR054293">
    <property type="entry name" value="DUF7029"/>
</dbReference>
<evidence type="ECO:0000313" key="3">
    <source>
        <dbReference type="EMBL" id="KAJ5413973.1"/>
    </source>
</evidence>
<reference evidence="3" key="1">
    <citation type="submission" date="2022-12" db="EMBL/GenBank/DDBJ databases">
        <authorList>
            <person name="Petersen C."/>
        </authorList>
    </citation>
    <scope>NUCLEOTIDE SEQUENCE</scope>
    <source>
        <strain evidence="3">IBT 29677</strain>
    </source>
</reference>
<dbReference type="RefSeq" id="XP_056493819.1">
    <property type="nucleotide sequence ID" value="XM_056625237.1"/>
</dbReference>
<feature type="domain" description="DUF7029" evidence="1">
    <location>
        <begin position="32"/>
        <end position="134"/>
    </location>
</feature>
<dbReference type="OrthoDB" id="160645at2759"/>
<protein>
    <submittedName>
        <fullName evidence="3">Uncharacterized protein</fullName>
    </submittedName>
</protein>
<accession>A0A9X0BED6</accession>
<feature type="domain" description="DUF7223" evidence="2">
    <location>
        <begin position="168"/>
        <end position="383"/>
    </location>
</feature>
<proteinExistence type="predicted"/>
<gene>
    <name evidence="3" type="ORF">N7509_000600</name>
</gene>
<keyword evidence="4" id="KW-1185">Reference proteome</keyword>
<dbReference type="Pfam" id="PF23865">
    <property type="entry name" value="DUF7223"/>
    <property type="match status" value="1"/>
</dbReference>
<dbReference type="AlphaFoldDB" id="A0A9X0BED6"/>
<dbReference type="Proteomes" id="UP001147747">
    <property type="component" value="Unassembled WGS sequence"/>
</dbReference>
<dbReference type="EMBL" id="JAPZBU010000003">
    <property type="protein sequence ID" value="KAJ5413973.1"/>
    <property type="molecule type" value="Genomic_DNA"/>
</dbReference>
<dbReference type="Pfam" id="PF22974">
    <property type="entry name" value="DUF7029"/>
    <property type="match status" value="1"/>
</dbReference>
<evidence type="ECO:0000259" key="2">
    <source>
        <dbReference type="Pfam" id="PF23865"/>
    </source>
</evidence>
<evidence type="ECO:0000259" key="1">
    <source>
        <dbReference type="Pfam" id="PF22974"/>
    </source>
</evidence>
<organism evidence="3 4">
    <name type="scientific">Penicillium cosmopolitanum</name>
    <dbReference type="NCBI Taxonomy" id="1131564"/>
    <lineage>
        <taxon>Eukaryota</taxon>
        <taxon>Fungi</taxon>
        <taxon>Dikarya</taxon>
        <taxon>Ascomycota</taxon>
        <taxon>Pezizomycotina</taxon>
        <taxon>Eurotiomycetes</taxon>
        <taxon>Eurotiomycetidae</taxon>
        <taxon>Eurotiales</taxon>
        <taxon>Aspergillaceae</taxon>
        <taxon>Penicillium</taxon>
    </lineage>
</organism>
<name>A0A9X0BED6_9EURO</name>
<comment type="caution">
    <text evidence="3">The sequence shown here is derived from an EMBL/GenBank/DDBJ whole genome shotgun (WGS) entry which is preliminary data.</text>
</comment>